<feature type="transmembrane region" description="Helical" evidence="8">
    <location>
        <begin position="34"/>
        <end position="56"/>
    </location>
</feature>
<feature type="transmembrane region" description="Helical" evidence="8">
    <location>
        <begin position="739"/>
        <end position="757"/>
    </location>
</feature>
<accession>A0AA35IWZ3</accession>
<feature type="transmembrane region" description="Helical" evidence="8">
    <location>
        <begin position="588"/>
        <end position="609"/>
    </location>
</feature>
<evidence type="ECO:0000256" key="7">
    <source>
        <dbReference type="SAM" id="MobiDB-lite"/>
    </source>
</evidence>
<evidence type="ECO:0000256" key="5">
    <source>
        <dbReference type="ARBA" id="ARBA00022989"/>
    </source>
</evidence>
<feature type="transmembrane region" description="Helical" evidence="8">
    <location>
        <begin position="103"/>
        <end position="129"/>
    </location>
</feature>
<name>A0AA35IWZ3_SACMI</name>
<dbReference type="RefSeq" id="XP_056080824.1">
    <property type="nucleotide sequence ID" value="XM_056226561.1"/>
</dbReference>
<feature type="transmembrane region" description="Helical" evidence="8">
    <location>
        <begin position="505"/>
        <end position="523"/>
    </location>
</feature>
<dbReference type="PANTHER" id="PTHR12266">
    <property type="entry name" value="NA+/CA2+ K+ INDEPENDENT EXCHANGER"/>
    <property type="match status" value="1"/>
</dbReference>
<evidence type="ECO:0000256" key="8">
    <source>
        <dbReference type="SAM" id="Phobius"/>
    </source>
</evidence>
<feature type="transmembrane region" description="Helical" evidence="8">
    <location>
        <begin position="646"/>
        <end position="669"/>
    </location>
</feature>
<evidence type="ECO:0000259" key="9">
    <source>
        <dbReference type="Pfam" id="PF01699"/>
    </source>
</evidence>
<feature type="transmembrane region" description="Helical" evidence="8">
    <location>
        <begin position="180"/>
        <end position="199"/>
    </location>
</feature>
<dbReference type="Gene3D" id="1.20.1420.30">
    <property type="entry name" value="NCX, central ion-binding region"/>
    <property type="match status" value="2"/>
</dbReference>
<dbReference type="AlphaFoldDB" id="A0AA35IWZ3"/>
<evidence type="ECO:0000313" key="10">
    <source>
        <dbReference type="EMBL" id="CAI4037707.1"/>
    </source>
</evidence>
<gene>
    <name evidence="10" type="primary">SMKI04G0370</name>
    <name evidence="10" type="ORF">SMKI_04G0370</name>
</gene>
<keyword evidence="3" id="KW-0813">Transport</keyword>
<feature type="domain" description="Sodium/calcium exchanger membrane region" evidence="9">
    <location>
        <begin position="37"/>
        <end position="199"/>
    </location>
</feature>
<evidence type="ECO:0000256" key="2">
    <source>
        <dbReference type="ARBA" id="ARBA00008170"/>
    </source>
</evidence>
<evidence type="ECO:0000256" key="1">
    <source>
        <dbReference type="ARBA" id="ARBA00004141"/>
    </source>
</evidence>
<organism evidence="10 11">
    <name type="scientific">Saccharomyces mikatae IFO 1815</name>
    <dbReference type="NCBI Taxonomy" id="226126"/>
    <lineage>
        <taxon>Eukaryota</taxon>
        <taxon>Fungi</taxon>
        <taxon>Dikarya</taxon>
        <taxon>Ascomycota</taxon>
        <taxon>Saccharomycotina</taxon>
        <taxon>Saccharomycetes</taxon>
        <taxon>Saccharomycetales</taxon>
        <taxon>Saccharomycetaceae</taxon>
        <taxon>Saccharomyces</taxon>
    </lineage>
</organism>
<feature type="domain" description="Sodium/calcium exchanger membrane region" evidence="9">
    <location>
        <begin position="590"/>
        <end position="753"/>
    </location>
</feature>
<evidence type="ECO:0000256" key="4">
    <source>
        <dbReference type="ARBA" id="ARBA00022692"/>
    </source>
</evidence>
<dbReference type="Proteomes" id="UP001161438">
    <property type="component" value="Chromosome 4"/>
</dbReference>
<keyword evidence="5 8" id="KW-1133">Transmembrane helix</keyword>
<dbReference type="InterPro" id="IPR051359">
    <property type="entry name" value="CaCA_antiporter"/>
</dbReference>
<comment type="subcellular location">
    <subcellularLocation>
        <location evidence="1">Membrane</location>
        <topology evidence="1">Multi-pass membrane protein</topology>
    </subcellularLocation>
</comment>
<dbReference type="PANTHER" id="PTHR12266:SF0">
    <property type="entry name" value="MITOCHONDRIAL SODIUM_CALCIUM EXCHANGER PROTEIN"/>
    <property type="match status" value="1"/>
</dbReference>
<keyword evidence="11" id="KW-1185">Reference proteome</keyword>
<feature type="region of interest" description="Disordered" evidence="7">
    <location>
        <begin position="382"/>
        <end position="402"/>
    </location>
</feature>
<reference evidence="10" key="1">
    <citation type="submission" date="2022-10" db="EMBL/GenBank/DDBJ databases">
        <authorList>
            <person name="Byrne P K."/>
        </authorList>
    </citation>
    <scope>NUCLEOTIDE SEQUENCE</scope>
    <source>
        <strain evidence="10">IFO1815</strain>
    </source>
</reference>
<feature type="transmembrane region" description="Helical" evidence="8">
    <location>
        <begin position="7"/>
        <end position="28"/>
    </location>
</feature>
<dbReference type="GO" id="GO:0006874">
    <property type="term" value="P:intracellular calcium ion homeostasis"/>
    <property type="evidence" value="ECO:0007669"/>
    <property type="project" value="TreeGrafter"/>
</dbReference>
<keyword evidence="6 8" id="KW-0472">Membrane</keyword>
<dbReference type="GO" id="GO:0016020">
    <property type="term" value="C:membrane"/>
    <property type="evidence" value="ECO:0007669"/>
    <property type="project" value="UniProtKB-SubCell"/>
</dbReference>
<evidence type="ECO:0000313" key="11">
    <source>
        <dbReference type="Proteomes" id="UP001161438"/>
    </source>
</evidence>
<feature type="transmembrane region" description="Helical" evidence="8">
    <location>
        <begin position="560"/>
        <end position="576"/>
    </location>
</feature>
<feature type="transmembrane region" description="Helical" evidence="8">
    <location>
        <begin position="712"/>
        <end position="732"/>
    </location>
</feature>
<dbReference type="GeneID" id="80916920"/>
<protein>
    <recommendedName>
        <fullName evidence="9">Sodium/calcium exchanger membrane region domain-containing protein</fullName>
    </recommendedName>
</protein>
<dbReference type="InterPro" id="IPR004837">
    <property type="entry name" value="NaCa_Exmemb"/>
</dbReference>
<keyword evidence="4 8" id="KW-0812">Transmembrane</keyword>
<dbReference type="InterPro" id="IPR044880">
    <property type="entry name" value="NCX_ion-bd_dom_sf"/>
</dbReference>
<dbReference type="GO" id="GO:0008324">
    <property type="term" value="F:monoatomic cation transmembrane transporter activity"/>
    <property type="evidence" value="ECO:0007669"/>
    <property type="project" value="TreeGrafter"/>
</dbReference>
<dbReference type="Pfam" id="PF01699">
    <property type="entry name" value="Na_Ca_ex"/>
    <property type="match status" value="2"/>
</dbReference>
<evidence type="ECO:0000256" key="3">
    <source>
        <dbReference type="ARBA" id="ARBA00022448"/>
    </source>
</evidence>
<dbReference type="EMBL" id="OX365760">
    <property type="protein sequence ID" value="CAI4037707.1"/>
    <property type="molecule type" value="Genomic_DNA"/>
</dbReference>
<evidence type="ECO:0000256" key="6">
    <source>
        <dbReference type="ARBA" id="ARBA00023136"/>
    </source>
</evidence>
<feature type="transmembrane region" description="Helical" evidence="8">
    <location>
        <begin position="156"/>
        <end position="175"/>
    </location>
</feature>
<proteinExistence type="inferred from homology"/>
<sequence length="760" mass="85435">MRKSLRWLITIAFYVANVLSIGYCLSSQDSISEFYLHSVVLIECFSLLGLVTSDYLTPSLSYISSNIFHISDRVSGMTLLALGNALPDITSTYQSMKSGVTSLAIGELFGGIFFLLTVVIGLMGCVATIQFQHGKSIETYTEESFDQTLSYDRNHYILDVGIFTFMLLVSGIFLADGKLYFWECIIMVLTYCCCVAYLIQSYKYPCDIDDALEREVEIKKTNLANENTIVPQHFTLSTPSDIPPTGNATTYVRPCEDTQIDEGSSTGTETSPLPSTSVDNIFKFNEGIAERRDFIRRRIRGYLRSHYHGWVRMTLQDLLNIWEKQNLFNNAVKSLSLPSDDTHLFTEATLEGRPLIRKRINSLQPRDYYKYLLPQSYENSDSLDTTVSAPQNEHQSYDNEPTSSFLTVPQIKSSKRKSLSCDRIPNLVQNDNIILNSEGHALGSTNSMNSISDVIDNSILQYEGDNIILEGSLSLCSTRSRSIRQSFQLYNYLTDLSLEISFSEFFSLLITTPVSIILCLSIPSETSQKDHNLPISYLQLVQLIVSPIIINQLIIDDFSYWLFILSLMIAILLYYKTKTLSNKYNSDIISTVAFLLSLACLSKAVHIIVVTLTHWIKIFNISETILGLTVFTWGNSIGDLVSNITFVRMGVLEIAIGACFGSPLLYFLFGVGFDGIMIMVGDKTGKIVDGRDDNILMHHIDFKVDKNLINTGVGILLAFLIFTVLIPLNGWIIDRKISIALLTLYIVVTSFSVFLEIHQM</sequence>
<comment type="similarity">
    <text evidence="2">Belongs to the Ca(2+):cation antiporter (CaCA) (TC 2.A.19) family.</text>
</comment>